<feature type="compositionally biased region" description="Basic and acidic residues" evidence="1">
    <location>
        <begin position="139"/>
        <end position="171"/>
    </location>
</feature>
<comment type="caution">
    <text evidence="2">The sequence shown here is derived from an EMBL/GenBank/DDBJ whole genome shotgun (WGS) entry which is preliminary data.</text>
</comment>
<accession>A0AAV7SZK2</accession>
<evidence type="ECO:0000313" key="3">
    <source>
        <dbReference type="Proteomes" id="UP001066276"/>
    </source>
</evidence>
<organism evidence="2 3">
    <name type="scientific">Pleurodeles waltl</name>
    <name type="common">Iberian ribbed newt</name>
    <dbReference type="NCBI Taxonomy" id="8319"/>
    <lineage>
        <taxon>Eukaryota</taxon>
        <taxon>Metazoa</taxon>
        <taxon>Chordata</taxon>
        <taxon>Craniata</taxon>
        <taxon>Vertebrata</taxon>
        <taxon>Euteleostomi</taxon>
        <taxon>Amphibia</taxon>
        <taxon>Batrachia</taxon>
        <taxon>Caudata</taxon>
        <taxon>Salamandroidea</taxon>
        <taxon>Salamandridae</taxon>
        <taxon>Pleurodelinae</taxon>
        <taxon>Pleurodeles</taxon>
    </lineage>
</organism>
<reference evidence="2" key="1">
    <citation type="journal article" date="2022" name="bioRxiv">
        <title>Sequencing and chromosome-scale assembly of the giantPleurodeles waltlgenome.</title>
        <authorList>
            <person name="Brown T."/>
            <person name="Elewa A."/>
            <person name="Iarovenko S."/>
            <person name="Subramanian E."/>
            <person name="Araus A.J."/>
            <person name="Petzold A."/>
            <person name="Susuki M."/>
            <person name="Suzuki K.-i.T."/>
            <person name="Hayashi T."/>
            <person name="Toyoda A."/>
            <person name="Oliveira C."/>
            <person name="Osipova E."/>
            <person name="Leigh N.D."/>
            <person name="Simon A."/>
            <person name="Yun M.H."/>
        </authorList>
    </citation>
    <scope>NUCLEOTIDE SEQUENCE</scope>
    <source>
        <strain evidence="2">20211129_DDA</strain>
        <tissue evidence="2">Liver</tissue>
    </source>
</reference>
<feature type="compositionally biased region" description="Low complexity" evidence="1">
    <location>
        <begin position="194"/>
        <end position="207"/>
    </location>
</feature>
<dbReference type="AlphaFoldDB" id="A0AAV7SZK2"/>
<dbReference type="Proteomes" id="UP001066276">
    <property type="component" value="Chromosome 4_1"/>
</dbReference>
<evidence type="ECO:0000256" key="1">
    <source>
        <dbReference type="SAM" id="MobiDB-lite"/>
    </source>
</evidence>
<gene>
    <name evidence="2" type="ORF">NDU88_001192</name>
</gene>
<keyword evidence="3" id="KW-1185">Reference proteome</keyword>
<feature type="compositionally biased region" description="Basic and acidic residues" evidence="1">
    <location>
        <begin position="93"/>
        <end position="105"/>
    </location>
</feature>
<dbReference type="EMBL" id="JANPWB010000007">
    <property type="protein sequence ID" value="KAJ1169299.1"/>
    <property type="molecule type" value="Genomic_DNA"/>
</dbReference>
<name>A0AAV7SZK2_PLEWA</name>
<sequence>MGRAMRLPAVPANALVNITYDMVLDYCKGLVDVVCSFYEQVEATTLPPIHDPGHNLRTADWVVVQKHKVACPLDLEEEELLRVPIPAKQVSGLEREQRETETRSELDEDGSVTSVKDEGVDLQEGEGERISIEAVGEPSQRRAFPEADNLERQTEQFPDPEGKGVEVDQSHCDLTPPETIAGPSREHTAEQGEGSSSTLRRTLTKGLLKGDKWPESQVEKIKEVVVEATIEEELDKTRREDLSKGELNADQKFQRKRIASQSCAGPKWAYATTSE</sequence>
<evidence type="ECO:0000313" key="2">
    <source>
        <dbReference type="EMBL" id="KAJ1169299.1"/>
    </source>
</evidence>
<protein>
    <submittedName>
        <fullName evidence="2">Uncharacterized protein</fullName>
    </submittedName>
</protein>
<proteinExistence type="predicted"/>
<feature type="region of interest" description="Disordered" evidence="1">
    <location>
        <begin position="91"/>
        <end position="208"/>
    </location>
</feature>